<dbReference type="FunFam" id="3.20.20.70:FF:000286">
    <property type="entry name" value="Alpha-galactosidase"/>
    <property type="match status" value="1"/>
</dbReference>
<proteinExistence type="inferred from homology"/>
<comment type="catalytic activity">
    <reaction evidence="1 8">
        <text>Hydrolysis of terminal, non-reducing alpha-D-galactose residues in alpha-D-galactosides, including galactose oligosaccharides, galactomannans and galactolipids.</text>
        <dbReference type="EC" id="3.2.1.22"/>
    </reaction>
</comment>
<dbReference type="InterPro" id="IPR013780">
    <property type="entry name" value="Glyco_hydro_b"/>
</dbReference>
<organism evidence="11 12">
    <name type="scientific">Cudoniella acicularis</name>
    <dbReference type="NCBI Taxonomy" id="354080"/>
    <lineage>
        <taxon>Eukaryota</taxon>
        <taxon>Fungi</taxon>
        <taxon>Dikarya</taxon>
        <taxon>Ascomycota</taxon>
        <taxon>Pezizomycotina</taxon>
        <taxon>Leotiomycetes</taxon>
        <taxon>Helotiales</taxon>
        <taxon>Tricladiaceae</taxon>
        <taxon>Cudoniella</taxon>
    </lineage>
</organism>
<dbReference type="EC" id="3.2.1.22" evidence="4 8"/>
<evidence type="ECO:0000256" key="7">
    <source>
        <dbReference type="ARBA" id="ARBA00023295"/>
    </source>
</evidence>
<dbReference type="PANTHER" id="PTHR11452:SF75">
    <property type="entry name" value="ALPHA-GALACTOSIDASE MEL1"/>
    <property type="match status" value="1"/>
</dbReference>
<dbReference type="Pfam" id="PF16499">
    <property type="entry name" value="Melibiase_2"/>
    <property type="match status" value="1"/>
</dbReference>
<feature type="domain" description="Alpha galactosidase C-terminal" evidence="10">
    <location>
        <begin position="347"/>
        <end position="422"/>
    </location>
</feature>
<keyword evidence="5 9" id="KW-0732">Signal</keyword>
<dbReference type="InterPro" id="IPR041233">
    <property type="entry name" value="Melibiase_C"/>
</dbReference>
<keyword evidence="7 8" id="KW-0326">Glycosidase</keyword>
<feature type="chain" id="PRO_5034937788" description="Alpha-galactosidase" evidence="9">
    <location>
        <begin position="19"/>
        <end position="427"/>
    </location>
</feature>
<evidence type="ECO:0000313" key="12">
    <source>
        <dbReference type="Proteomes" id="UP000566819"/>
    </source>
</evidence>
<dbReference type="InterPro" id="IPR013785">
    <property type="entry name" value="Aldolase_TIM"/>
</dbReference>
<dbReference type="AlphaFoldDB" id="A0A8H4VXZ2"/>
<sequence>MRLQTVLLAAAFVFLTEADDQHRPPPPTTPALSNGLAKTPPMGFSTWNQFGDQISEQLIIETIDTMASNGLRDAGFVFINLDDGWQRYPGNRSYHPGPIEADPVKFPKGIKYLSDYAHSKGFKFGIYNGPGQQTCAGYIGSEGHVEEDAATWASWGVDHLKYDSCCSEGPTAPQAEVETIFRNMSLALLATKRPIVFHACHCGWADIWKWAAHDGANQWRIGQDIPDDFNYPGYRDGYYFDVLEMLDRGRGLEKYSGPGHWNDYDMLIVGLNGNSTQLEGTGCSNVEYRSHFTMWCMVASPLLIGADVRTLSAYDLQTLTNKEVIAISQDPLGKVATVVHEDLTLQTQVYAKDMSDGSKAVAYLNRGTLTANITVDPFKDLHVWWKQYHVRDLWKHQDMGIFNFSNPYMVEVFAHEVKALRFTPIWS</sequence>
<evidence type="ECO:0000256" key="1">
    <source>
        <dbReference type="ARBA" id="ARBA00001255"/>
    </source>
</evidence>
<dbReference type="Proteomes" id="UP000566819">
    <property type="component" value="Unassembled WGS sequence"/>
</dbReference>
<keyword evidence="12" id="KW-1185">Reference proteome</keyword>
<name>A0A8H4VXZ2_9HELO</name>
<reference evidence="11 12" key="1">
    <citation type="submission" date="2020-03" db="EMBL/GenBank/DDBJ databases">
        <title>Draft Genome Sequence of Cudoniella acicularis.</title>
        <authorList>
            <person name="Buettner E."/>
            <person name="Kellner H."/>
        </authorList>
    </citation>
    <scope>NUCLEOTIDE SEQUENCE [LARGE SCALE GENOMIC DNA]</scope>
    <source>
        <strain evidence="11 12">DSM 108380</strain>
    </source>
</reference>
<dbReference type="PANTHER" id="PTHR11452">
    <property type="entry name" value="ALPHA-GALACTOSIDASE/ALPHA-N-ACETYLGALACTOSAMINIDASE"/>
    <property type="match status" value="1"/>
</dbReference>
<dbReference type="PROSITE" id="PS00512">
    <property type="entry name" value="ALPHA_GALACTOSIDASE"/>
    <property type="match status" value="1"/>
</dbReference>
<accession>A0A8H4VXZ2</accession>
<evidence type="ECO:0000259" key="10">
    <source>
        <dbReference type="Pfam" id="PF17801"/>
    </source>
</evidence>
<dbReference type="InterPro" id="IPR002241">
    <property type="entry name" value="Glyco_hydro_27"/>
</dbReference>
<evidence type="ECO:0000256" key="8">
    <source>
        <dbReference type="RuleBase" id="RU361168"/>
    </source>
</evidence>
<dbReference type="InterPro" id="IPR017853">
    <property type="entry name" value="GH"/>
</dbReference>
<dbReference type="GO" id="GO:0005975">
    <property type="term" value="P:carbohydrate metabolic process"/>
    <property type="evidence" value="ECO:0007669"/>
    <property type="project" value="InterPro"/>
</dbReference>
<gene>
    <name evidence="11" type="ORF">G7Y89_g11811</name>
</gene>
<keyword evidence="6 8" id="KW-0378">Hydrolase</keyword>
<dbReference type="SUPFAM" id="SSF51011">
    <property type="entry name" value="Glycosyl hydrolase domain"/>
    <property type="match status" value="1"/>
</dbReference>
<evidence type="ECO:0000313" key="11">
    <source>
        <dbReference type="EMBL" id="KAF4626352.1"/>
    </source>
</evidence>
<comment type="caution">
    <text evidence="11">The sequence shown here is derived from an EMBL/GenBank/DDBJ whole genome shotgun (WGS) entry which is preliminary data.</text>
</comment>
<protein>
    <recommendedName>
        <fullName evidence="4 8">Alpha-galactosidase</fullName>
        <ecNumber evidence="4 8">3.2.1.22</ecNumber>
    </recommendedName>
    <alternativeName>
        <fullName evidence="8">Melibiase</fullName>
    </alternativeName>
</protein>
<evidence type="ECO:0000256" key="5">
    <source>
        <dbReference type="ARBA" id="ARBA00022729"/>
    </source>
</evidence>
<evidence type="ECO:0000256" key="9">
    <source>
        <dbReference type="SAM" id="SignalP"/>
    </source>
</evidence>
<evidence type="ECO:0000256" key="2">
    <source>
        <dbReference type="ARBA" id="ARBA00003969"/>
    </source>
</evidence>
<evidence type="ECO:0000256" key="3">
    <source>
        <dbReference type="ARBA" id="ARBA00009743"/>
    </source>
</evidence>
<evidence type="ECO:0000256" key="4">
    <source>
        <dbReference type="ARBA" id="ARBA00012755"/>
    </source>
</evidence>
<dbReference type="SUPFAM" id="SSF51445">
    <property type="entry name" value="(Trans)glycosidases"/>
    <property type="match status" value="1"/>
</dbReference>
<dbReference type="Pfam" id="PF17801">
    <property type="entry name" value="Melibiase_C"/>
    <property type="match status" value="1"/>
</dbReference>
<comment type="similarity">
    <text evidence="3 8">Belongs to the glycosyl hydrolase 27 family.</text>
</comment>
<dbReference type="EMBL" id="JAAMPI010001169">
    <property type="protein sequence ID" value="KAF4626352.1"/>
    <property type="molecule type" value="Genomic_DNA"/>
</dbReference>
<feature type="signal peptide" evidence="9">
    <location>
        <begin position="1"/>
        <end position="18"/>
    </location>
</feature>
<keyword evidence="8" id="KW-1015">Disulfide bond</keyword>
<dbReference type="GO" id="GO:0004557">
    <property type="term" value="F:alpha-galactosidase activity"/>
    <property type="evidence" value="ECO:0007669"/>
    <property type="project" value="UniProtKB-EC"/>
</dbReference>
<dbReference type="Gene3D" id="2.60.40.1180">
    <property type="entry name" value="Golgi alpha-mannosidase II"/>
    <property type="match status" value="1"/>
</dbReference>
<dbReference type="Gene3D" id="3.20.20.70">
    <property type="entry name" value="Aldolase class I"/>
    <property type="match status" value="1"/>
</dbReference>
<dbReference type="InterPro" id="IPR000111">
    <property type="entry name" value="Glyco_hydro_27/36_CS"/>
</dbReference>
<evidence type="ECO:0000256" key="6">
    <source>
        <dbReference type="ARBA" id="ARBA00022801"/>
    </source>
</evidence>
<dbReference type="OrthoDB" id="5795902at2759"/>
<comment type="function">
    <text evidence="2">Hydrolyzes a variety of simple alpha-D-galactoside as well as more complex molecules such as oligosaccharides and polysaccharides.</text>
</comment>
<dbReference type="CDD" id="cd14792">
    <property type="entry name" value="GH27"/>
    <property type="match status" value="1"/>
</dbReference>
<dbReference type="PRINTS" id="PR00740">
    <property type="entry name" value="GLHYDRLASE27"/>
</dbReference>